<dbReference type="Proteomes" id="UP001231518">
    <property type="component" value="Chromosome 30"/>
</dbReference>
<keyword evidence="3" id="KW-1185">Reference proteome</keyword>
<feature type="compositionally biased region" description="Basic and acidic residues" evidence="1">
    <location>
        <begin position="231"/>
        <end position="241"/>
    </location>
</feature>
<feature type="compositionally biased region" description="Polar residues" evidence="1">
    <location>
        <begin position="220"/>
        <end position="230"/>
    </location>
</feature>
<feature type="region of interest" description="Disordered" evidence="1">
    <location>
        <begin position="220"/>
        <end position="241"/>
    </location>
</feature>
<name>A0AAD8DLI3_MYTSE</name>
<organism evidence="2 3">
    <name type="scientific">Mythimna separata</name>
    <name type="common">Oriental armyworm</name>
    <name type="synonym">Pseudaletia separata</name>
    <dbReference type="NCBI Taxonomy" id="271217"/>
    <lineage>
        <taxon>Eukaryota</taxon>
        <taxon>Metazoa</taxon>
        <taxon>Ecdysozoa</taxon>
        <taxon>Arthropoda</taxon>
        <taxon>Hexapoda</taxon>
        <taxon>Insecta</taxon>
        <taxon>Pterygota</taxon>
        <taxon>Neoptera</taxon>
        <taxon>Endopterygota</taxon>
        <taxon>Lepidoptera</taxon>
        <taxon>Glossata</taxon>
        <taxon>Ditrysia</taxon>
        <taxon>Noctuoidea</taxon>
        <taxon>Noctuidae</taxon>
        <taxon>Noctuinae</taxon>
        <taxon>Hadenini</taxon>
        <taxon>Mythimna</taxon>
    </lineage>
</organism>
<sequence length="505" mass="57143">MQRSKGTEVKIPANLLKNFNAYEMLEPQKHGANSDATTVEKLIDIDDSSRDSGFQDSDLHPAFFDKNRDFDLVDLYQNIFVTPQHIKKTEFSFDVEIETSGTTSSDSNVMDDGFKHTNVSDAGFKQSNVMDAGFKHSNVSDAGFKQFFDVLESGQKVDWTNIPKPEEEIITKHDFIEKKPKVLVPKVFTEPDADPDLVYEVLAQKNMEKLILDSVRDASKNYSSPKVNSSESKERESPKIQKSDVVPELSRFYSVNGIAKGSKFETGINDKIPRPSETYMTNNSSSNFIVRAIPKDEKVYKKKCVKKPKSQTADFNRGPDFYEKKIVLPQIMARLDARLAYLHERENQKKRLILDTSSKPETAEEATNVNAEVKPKNQVLSNMPKPKAQVMPTKKESKVLHIASSSGIHSLNNNMKIQEEAQLCINKISKDIRVHTTDRTCLNCGKSPANKVENHTATSSKTDYGKLSPIVLMEDCNRERLRALKQSQMFKNFVLKGEFGSFIYE</sequence>
<gene>
    <name evidence="2" type="ORF">PYW07_012704</name>
</gene>
<accession>A0AAD8DLI3</accession>
<evidence type="ECO:0000313" key="3">
    <source>
        <dbReference type="Proteomes" id="UP001231518"/>
    </source>
</evidence>
<evidence type="ECO:0000256" key="1">
    <source>
        <dbReference type="SAM" id="MobiDB-lite"/>
    </source>
</evidence>
<dbReference type="AlphaFoldDB" id="A0AAD8DLI3"/>
<evidence type="ECO:0000313" key="2">
    <source>
        <dbReference type="EMBL" id="KAJ8706626.1"/>
    </source>
</evidence>
<reference evidence="2" key="1">
    <citation type="submission" date="2023-03" db="EMBL/GenBank/DDBJ databases">
        <title>Chromosome-level genomes of two armyworms, Mythimna separata and Mythimna loreyi, provide insights into the biosynthesis and reception of sex pheromones.</title>
        <authorList>
            <person name="Zhao H."/>
        </authorList>
    </citation>
    <scope>NUCLEOTIDE SEQUENCE</scope>
    <source>
        <strain evidence="2">BeijingLab</strain>
        <tissue evidence="2">Pupa</tissue>
    </source>
</reference>
<protein>
    <submittedName>
        <fullName evidence="2">Uncharacterized protein</fullName>
    </submittedName>
</protein>
<dbReference type="EMBL" id="JARGEI010000028">
    <property type="protein sequence ID" value="KAJ8706626.1"/>
    <property type="molecule type" value="Genomic_DNA"/>
</dbReference>
<proteinExistence type="predicted"/>
<comment type="caution">
    <text evidence="2">The sequence shown here is derived from an EMBL/GenBank/DDBJ whole genome shotgun (WGS) entry which is preliminary data.</text>
</comment>